<dbReference type="AlphaFoldDB" id="A0A4V1QXS2"/>
<dbReference type="CDD" id="cd03251">
    <property type="entry name" value="ABCC_MsbA"/>
    <property type="match status" value="1"/>
</dbReference>
<feature type="transmembrane region" description="Helical" evidence="7">
    <location>
        <begin position="58"/>
        <end position="79"/>
    </location>
</feature>
<dbReference type="InterPro" id="IPR003593">
    <property type="entry name" value="AAA+_ATPase"/>
</dbReference>
<dbReference type="Pfam" id="PF00664">
    <property type="entry name" value="ABC_membrane"/>
    <property type="match status" value="1"/>
</dbReference>
<evidence type="ECO:0000256" key="5">
    <source>
        <dbReference type="ARBA" id="ARBA00022989"/>
    </source>
</evidence>
<comment type="subcellular location">
    <subcellularLocation>
        <location evidence="1">Cell membrane</location>
        <topology evidence="1">Multi-pass membrane protein</topology>
    </subcellularLocation>
</comment>
<dbReference type="Gene3D" id="1.20.1560.10">
    <property type="entry name" value="ABC transporter type 1, transmembrane domain"/>
    <property type="match status" value="1"/>
</dbReference>
<sequence length="587" mass="66710">MRNRHYSTKELIRRFLPYFFKYRYILFFDLTCAAFTTLCDLALPLILRFITQTGMKDLSLLSPGLILKLGALYIVLRLVDTSANYFMANVGHVMGARIETDMRRDVFNHLQGLSYSFYNENKSGQILTRITTDLFDVTEFAHHCPEEFFIAGIKILISFIILVNINVPLTLLLFVMIPLMILSVYTFNQKMRNAQKEQRNHIGEINSGIENNILGAKVVKSFANEEMEKEKFEVQNQQFLGIKKSFYKYMASFHTISRLYDGLMYVTVIVVGSMFMLQGKLSPGDLFLYALYISTLLSTVKRIVEFMEQFQKGMTGIERFLEIMDTETDIQDSENAKSVKNVKGDIVFEGVGFRYQATGESVLENLNFSIEAGKNIAIVGPSGVGKTTICNLIPRFYDVTEGAIYLDGENIKDLKVQDLRQNIGIVQQDVYLFSGTVFENIEYGKPGAGLKEIEEAAKLAGAYEFIEALPEKFDTHIGERGTKLSGGQKQRISIARVFLKNPPILILDEATSALDNQSEKVVQTSLELLSKGRTTITIAHRLSTIMNADEILVLTEQGIVERGKHEELLKKQGFYHELYYGNQWQQK</sequence>
<dbReference type="InterPro" id="IPR003439">
    <property type="entry name" value="ABC_transporter-like_ATP-bd"/>
</dbReference>
<evidence type="ECO:0000259" key="9">
    <source>
        <dbReference type="PROSITE" id="PS50929"/>
    </source>
</evidence>
<proteinExistence type="predicted"/>
<evidence type="ECO:0000313" key="11">
    <source>
        <dbReference type="Proteomes" id="UP000289216"/>
    </source>
</evidence>
<evidence type="ECO:0000259" key="8">
    <source>
        <dbReference type="PROSITE" id="PS50893"/>
    </source>
</evidence>
<name>A0A4V1QXS2_9FUSO</name>
<dbReference type="GO" id="GO:0005524">
    <property type="term" value="F:ATP binding"/>
    <property type="evidence" value="ECO:0007669"/>
    <property type="project" value="UniProtKB-KW"/>
</dbReference>
<dbReference type="PROSITE" id="PS00211">
    <property type="entry name" value="ABC_TRANSPORTER_1"/>
    <property type="match status" value="1"/>
</dbReference>
<keyword evidence="6 7" id="KW-0472">Membrane</keyword>
<keyword evidence="5 7" id="KW-1133">Transmembrane helix</keyword>
<dbReference type="Proteomes" id="UP000289216">
    <property type="component" value="Unassembled WGS sequence"/>
</dbReference>
<dbReference type="PROSITE" id="PS50929">
    <property type="entry name" value="ABC_TM1F"/>
    <property type="match status" value="1"/>
</dbReference>
<dbReference type="GO" id="GO:0016887">
    <property type="term" value="F:ATP hydrolysis activity"/>
    <property type="evidence" value="ECO:0007669"/>
    <property type="project" value="InterPro"/>
</dbReference>
<feature type="transmembrane region" description="Helical" evidence="7">
    <location>
        <begin position="21"/>
        <end position="46"/>
    </location>
</feature>
<dbReference type="RefSeq" id="WP_129490645.1">
    <property type="nucleotide sequence ID" value="NZ_SBAP01000006.1"/>
</dbReference>
<feature type="domain" description="ABC transmembrane type-1" evidence="9">
    <location>
        <begin position="32"/>
        <end position="312"/>
    </location>
</feature>
<keyword evidence="3" id="KW-0547">Nucleotide-binding</keyword>
<dbReference type="GO" id="GO:0005886">
    <property type="term" value="C:plasma membrane"/>
    <property type="evidence" value="ECO:0007669"/>
    <property type="project" value="UniProtKB-SubCell"/>
</dbReference>
<keyword evidence="4 10" id="KW-0067">ATP-binding</keyword>
<dbReference type="InterPro" id="IPR036640">
    <property type="entry name" value="ABC1_TM_sf"/>
</dbReference>
<dbReference type="PROSITE" id="PS50893">
    <property type="entry name" value="ABC_TRANSPORTER_2"/>
    <property type="match status" value="1"/>
</dbReference>
<dbReference type="Pfam" id="PF00005">
    <property type="entry name" value="ABC_tran"/>
    <property type="match status" value="1"/>
</dbReference>
<keyword evidence="2 7" id="KW-0812">Transmembrane</keyword>
<dbReference type="SMART" id="SM00382">
    <property type="entry name" value="AAA"/>
    <property type="match status" value="1"/>
</dbReference>
<feature type="transmembrane region" description="Helical" evidence="7">
    <location>
        <begin position="171"/>
        <end position="188"/>
    </location>
</feature>
<dbReference type="InterPro" id="IPR017871">
    <property type="entry name" value="ABC_transporter-like_CS"/>
</dbReference>
<protein>
    <submittedName>
        <fullName evidence="10">ABC transporter ATP-binding protein</fullName>
    </submittedName>
</protein>
<feature type="transmembrane region" description="Helical" evidence="7">
    <location>
        <begin position="262"/>
        <end position="280"/>
    </location>
</feature>
<comment type="caution">
    <text evidence="10">The sequence shown here is derived from an EMBL/GenBank/DDBJ whole genome shotgun (WGS) entry which is preliminary data.</text>
</comment>
<dbReference type="EMBL" id="SBAP01000006">
    <property type="protein sequence ID" value="RXZ70646.1"/>
    <property type="molecule type" value="Genomic_DNA"/>
</dbReference>
<dbReference type="GO" id="GO:0015421">
    <property type="term" value="F:ABC-type oligopeptide transporter activity"/>
    <property type="evidence" value="ECO:0007669"/>
    <property type="project" value="TreeGrafter"/>
</dbReference>
<dbReference type="PANTHER" id="PTHR43394">
    <property type="entry name" value="ATP-DEPENDENT PERMEASE MDL1, MITOCHONDRIAL"/>
    <property type="match status" value="1"/>
</dbReference>
<dbReference type="SUPFAM" id="SSF90123">
    <property type="entry name" value="ABC transporter transmembrane region"/>
    <property type="match status" value="1"/>
</dbReference>
<evidence type="ECO:0000256" key="7">
    <source>
        <dbReference type="SAM" id="Phobius"/>
    </source>
</evidence>
<dbReference type="InterPro" id="IPR039421">
    <property type="entry name" value="Type_1_exporter"/>
</dbReference>
<feature type="domain" description="ABC transporter" evidence="8">
    <location>
        <begin position="346"/>
        <end position="581"/>
    </location>
</feature>
<evidence type="ECO:0000256" key="1">
    <source>
        <dbReference type="ARBA" id="ARBA00004651"/>
    </source>
</evidence>
<dbReference type="InterPro" id="IPR011527">
    <property type="entry name" value="ABC1_TM_dom"/>
</dbReference>
<dbReference type="CDD" id="cd18549">
    <property type="entry name" value="ABC_6TM_YwjA_like"/>
    <property type="match status" value="1"/>
</dbReference>
<evidence type="ECO:0000256" key="4">
    <source>
        <dbReference type="ARBA" id="ARBA00022840"/>
    </source>
</evidence>
<dbReference type="Gene3D" id="3.40.50.300">
    <property type="entry name" value="P-loop containing nucleotide triphosphate hydrolases"/>
    <property type="match status" value="1"/>
</dbReference>
<evidence type="ECO:0000256" key="2">
    <source>
        <dbReference type="ARBA" id="ARBA00022692"/>
    </source>
</evidence>
<reference evidence="10 11" key="1">
    <citation type="submission" date="2019-01" db="EMBL/GenBank/DDBJ databases">
        <title>Fusobacterium necrophorum Isolated From the Uterus of Dairy Cows.</title>
        <authorList>
            <person name="Francis A.M."/>
        </authorList>
    </citation>
    <scope>NUCLEOTIDE SEQUENCE [LARGE SCALE GENOMIC DNA]</scope>
    <source>
        <strain evidence="10 11">KG35</strain>
    </source>
</reference>
<evidence type="ECO:0000256" key="6">
    <source>
        <dbReference type="ARBA" id="ARBA00023136"/>
    </source>
</evidence>
<dbReference type="SUPFAM" id="SSF52540">
    <property type="entry name" value="P-loop containing nucleoside triphosphate hydrolases"/>
    <property type="match status" value="1"/>
</dbReference>
<dbReference type="PANTHER" id="PTHR43394:SF1">
    <property type="entry name" value="ATP-BINDING CASSETTE SUB-FAMILY B MEMBER 10, MITOCHONDRIAL"/>
    <property type="match status" value="1"/>
</dbReference>
<feature type="transmembrane region" description="Helical" evidence="7">
    <location>
        <begin position="148"/>
        <end position="165"/>
    </location>
</feature>
<organism evidence="10 11">
    <name type="scientific">Fusobacterium necrophorum</name>
    <dbReference type="NCBI Taxonomy" id="859"/>
    <lineage>
        <taxon>Bacteria</taxon>
        <taxon>Fusobacteriati</taxon>
        <taxon>Fusobacteriota</taxon>
        <taxon>Fusobacteriia</taxon>
        <taxon>Fusobacteriales</taxon>
        <taxon>Fusobacteriaceae</taxon>
        <taxon>Fusobacterium</taxon>
    </lineage>
</organism>
<evidence type="ECO:0000256" key="3">
    <source>
        <dbReference type="ARBA" id="ARBA00022741"/>
    </source>
</evidence>
<dbReference type="InterPro" id="IPR027417">
    <property type="entry name" value="P-loop_NTPase"/>
</dbReference>
<dbReference type="FunFam" id="3.40.50.300:FF:000218">
    <property type="entry name" value="Multidrug ABC transporter ATP-binding protein"/>
    <property type="match status" value="1"/>
</dbReference>
<accession>A0A4V1QXS2</accession>
<gene>
    <name evidence="10" type="ORF">EPT53_02865</name>
</gene>
<evidence type="ECO:0000313" key="10">
    <source>
        <dbReference type="EMBL" id="RXZ70646.1"/>
    </source>
</evidence>